<evidence type="ECO:0000313" key="3">
    <source>
        <dbReference type="Proteomes" id="UP000282106"/>
    </source>
</evidence>
<dbReference type="RefSeq" id="WP_123211941.1">
    <property type="nucleotide sequence ID" value="NZ_RJVO01000004.1"/>
</dbReference>
<dbReference type="Proteomes" id="UP000282106">
    <property type="component" value="Unassembled WGS sequence"/>
</dbReference>
<dbReference type="InParanoid" id="A0A3N0VAL7"/>
<dbReference type="SMART" id="SM00852">
    <property type="entry name" value="MoCF_biosynth"/>
    <property type="match status" value="1"/>
</dbReference>
<dbReference type="PANTHER" id="PTHR13939">
    <property type="entry name" value="NICOTINAMIDE-NUCLEOTIDE AMIDOHYDROLASE PNCC"/>
    <property type="match status" value="1"/>
</dbReference>
<accession>A0A3N0VAL7</accession>
<dbReference type="SUPFAM" id="SSF53218">
    <property type="entry name" value="Molybdenum cofactor biosynthesis proteins"/>
    <property type="match status" value="1"/>
</dbReference>
<sequence length="254" mass="27702">MNTTLFVIGDEILSGKRQDKHLSKVIELLAARGMALSAAEFLGDDPAQIAAAIRRVSARGDLLLSCGGIGATPDDCTRQAAALAFDLPLERHPEAVALIESQYGERAYPHRVIMAEFPQGCGLIPNPINRVAGFHVGDAHFVPGFPEMAWPMLEWVLDERYPQLRNAEPPVEYRLRAYDAGEGDLLTLMEETLAAHPGLKLSSLPYRARPHEPAHIEFGFKGAQAQAASAYGLFEAGLSARGLRLEPLKSPWKV</sequence>
<comment type="caution">
    <text evidence="2">The sequence shown here is derived from an EMBL/GenBank/DDBJ whole genome shotgun (WGS) entry which is preliminary data.</text>
</comment>
<name>A0A3N0VAL7_9GAMM</name>
<dbReference type="InterPro" id="IPR001453">
    <property type="entry name" value="MoaB/Mog_dom"/>
</dbReference>
<gene>
    <name evidence="2" type="ORF">ED208_11005</name>
</gene>
<dbReference type="CDD" id="cd00885">
    <property type="entry name" value="cinA"/>
    <property type="match status" value="1"/>
</dbReference>
<dbReference type="FunCoup" id="A0A3N0VAL7">
    <property type="interactions" value="127"/>
</dbReference>
<organism evidence="2 3">
    <name type="scientific">Stagnimonas aquatica</name>
    <dbReference type="NCBI Taxonomy" id="2689987"/>
    <lineage>
        <taxon>Bacteria</taxon>
        <taxon>Pseudomonadati</taxon>
        <taxon>Pseudomonadota</taxon>
        <taxon>Gammaproteobacteria</taxon>
        <taxon>Nevskiales</taxon>
        <taxon>Nevskiaceae</taxon>
        <taxon>Stagnimonas</taxon>
    </lineage>
</organism>
<dbReference type="Pfam" id="PF00994">
    <property type="entry name" value="MoCF_biosynth"/>
    <property type="match status" value="1"/>
</dbReference>
<feature type="domain" description="MoaB/Mog" evidence="1">
    <location>
        <begin position="4"/>
        <end position="164"/>
    </location>
</feature>
<dbReference type="EMBL" id="RJVO01000004">
    <property type="protein sequence ID" value="ROH89644.1"/>
    <property type="molecule type" value="Genomic_DNA"/>
</dbReference>
<protein>
    <submittedName>
        <fullName evidence="2">Competence/damage-inducible protein A</fullName>
    </submittedName>
</protein>
<dbReference type="InterPro" id="IPR050101">
    <property type="entry name" value="CinA"/>
</dbReference>
<evidence type="ECO:0000259" key="1">
    <source>
        <dbReference type="SMART" id="SM00852"/>
    </source>
</evidence>
<dbReference type="Gene3D" id="3.40.980.10">
    <property type="entry name" value="MoaB/Mog-like domain"/>
    <property type="match status" value="1"/>
</dbReference>
<evidence type="ECO:0000313" key="2">
    <source>
        <dbReference type="EMBL" id="ROH89644.1"/>
    </source>
</evidence>
<reference evidence="2 3" key="1">
    <citation type="submission" date="2018-10" db="EMBL/GenBank/DDBJ databases">
        <authorList>
            <person name="Chen W.-M."/>
        </authorList>
    </citation>
    <scope>NUCLEOTIDE SEQUENCE [LARGE SCALE GENOMIC DNA]</scope>
    <source>
        <strain evidence="2 3">THS-13</strain>
    </source>
</reference>
<dbReference type="InterPro" id="IPR036425">
    <property type="entry name" value="MoaB/Mog-like_dom_sf"/>
</dbReference>
<dbReference type="AlphaFoldDB" id="A0A3N0VAL7"/>
<proteinExistence type="predicted"/>
<dbReference type="PANTHER" id="PTHR13939:SF0">
    <property type="entry name" value="NMN AMIDOHYDROLASE-LIKE PROTEIN YFAY"/>
    <property type="match status" value="1"/>
</dbReference>
<keyword evidence="3" id="KW-1185">Reference proteome</keyword>